<keyword evidence="2" id="KW-1185">Reference proteome</keyword>
<sequence>MGTETTARPTAGRMRGHVAHFVTDLTSGRAGHRLPLDYSVNSLRIVDAVIEGMRRQGAEPAGRVAEVLFGLGGYLGEVMVRQAGAVWVDFDAGQCERFGQPVGVRMPDGRVWNPLGRVANRFAYGSRESVRTFYLMLHGRHRPGEAGSEAA</sequence>
<dbReference type="RefSeq" id="WP_425443667.1">
    <property type="nucleotide sequence ID" value="NZ_FOSG01000005.1"/>
</dbReference>
<dbReference type="AlphaFoldDB" id="A0A1I3YJ15"/>
<accession>A0A1I3YJ15</accession>
<proteinExistence type="predicted"/>
<protein>
    <submittedName>
        <fullName evidence="1">Uncharacterized protein</fullName>
    </submittedName>
</protein>
<evidence type="ECO:0000313" key="2">
    <source>
        <dbReference type="Proteomes" id="UP000198928"/>
    </source>
</evidence>
<organism evidence="1 2">
    <name type="scientific">Streptomyces pini</name>
    <dbReference type="NCBI Taxonomy" id="1520580"/>
    <lineage>
        <taxon>Bacteria</taxon>
        <taxon>Bacillati</taxon>
        <taxon>Actinomycetota</taxon>
        <taxon>Actinomycetes</taxon>
        <taxon>Kitasatosporales</taxon>
        <taxon>Streptomycetaceae</taxon>
        <taxon>Streptomyces</taxon>
    </lineage>
</organism>
<reference evidence="2" key="1">
    <citation type="submission" date="2016-10" db="EMBL/GenBank/DDBJ databases">
        <authorList>
            <person name="Varghese N."/>
            <person name="Submissions S."/>
        </authorList>
    </citation>
    <scope>NUCLEOTIDE SEQUENCE [LARGE SCALE GENOMIC DNA]</scope>
    <source>
        <strain evidence="2">PL19</strain>
    </source>
</reference>
<dbReference type="EMBL" id="FOSG01000005">
    <property type="protein sequence ID" value="SFK31261.1"/>
    <property type="molecule type" value="Genomic_DNA"/>
</dbReference>
<dbReference type="Proteomes" id="UP000198928">
    <property type="component" value="Unassembled WGS sequence"/>
</dbReference>
<name>A0A1I3YJ15_9ACTN</name>
<gene>
    <name evidence="1" type="ORF">SAMN05192584_10569</name>
</gene>
<evidence type="ECO:0000313" key="1">
    <source>
        <dbReference type="EMBL" id="SFK31261.1"/>
    </source>
</evidence>